<dbReference type="AlphaFoldDB" id="A0A1B7HHQ9"/>
<proteinExistence type="predicted"/>
<evidence type="ECO:0000256" key="1">
    <source>
        <dbReference type="SAM" id="Phobius"/>
    </source>
</evidence>
<name>A0A1B7HHQ9_9ENTR</name>
<reference evidence="2 3" key="1">
    <citation type="submission" date="2016-04" db="EMBL/GenBank/DDBJ databases">
        <title>ATOL: Assembling a taxonomically balanced genome-scale reconstruction of the evolutionary history of the Enterobacteriaceae.</title>
        <authorList>
            <person name="Plunkett G.III."/>
            <person name="Neeno-Eckwall E.C."/>
            <person name="Glasner J.D."/>
            <person name="Perna N.T."/>
        </authorList>
    </citation>
    <scope>NUCLEOTIDE SEQUENCE [LARGE SCALE GENOMIC DNA]</scope>
    <source>
        <strain evidence="2 3">ATCC 51607</strain>
    </source>
</reference>
<dbReference type="EMBL" id="LXEO01000064">
    <property type="protein sequence ID" value="OAT15172.1"/>
    <property type="molecule type" value="Genomic_DNA"/>
</dbReference>
<feature type="transmembrane region" description="Helical" evidence="1">
    <location>
        <begin position="25"/>
        <end position="42"/>
    </location>
</feature>
<feature type="transmembrane region" description="Helical" evidence="1">
    <location>
        <begin position="62"/>
        <end position="85"/>
    </location>
</feature>
<evidence type="ECO:0000313" key="2">
    <source>
        <dbReference type="EMBL" id="OAT15172.1"/>
    </source>
</evidence>
<dbReference type="Proteomes" id="UP000078286">
    <property type="component" value="Unassembled WGS sequence"/>
</dbReference>
<organism evidence="2 3">
    <name type="scientific">Buttiauxella noackiae ATCC 51607</name>
    <dbReference type="NCBI Taxonomy" id="1354255"/>
    <lineage>
        <taxon>Bacteria</taxon>
        <taxon>Pseudomonadati</taxon>
        <taxon>Pseudomonadota</taxon>
        <taxon>Gammaproteobacteria</taxon>
        <taxon>Enterobacterales</taxon>
        <taxon>Enterobacteriaceae</taxon>
        <taxon>Buttiauxella</taxon>
    </lineage>
</organism>
<accession>A0A1B7HHQ9</accession>
<sequence length="127" mass="14752">MKKNQNVQIESSEKLHHKEKQNRQGWLAGLFSLLYTIFTVIFNEYSNYIELKYLQTPVEFLVIALLTYLIFIKSKIGAVLMVIYFSAHKVILLLSGIYLSVSNIIIDIALFYCYFTAARNINSPYKT</sequence>
<dbReference type="RefSeq" id="WP_064556101.1">
    <property type="nucleotide sequence ID" value="NZ_LXEO01000064.1"/>
</dbReference>
<keyword evidence="3" id="KW-1185">Reference proteome</keyword>
<protein>
    <submittedName>
        <fullName evidence="2">Uncharacterized protein</fullName>
    </submittedName>
</protein>
<keyword evidence="1" id="KW-1133">Transmembrane helix</keyword>
<keyword evidence="1" id="KW-0472">Membrane</keyword>
<dbReference type="PATRIC" id="fig|1354255.3.peg.4003"/>
<keyword evidence="1" id="KW-0812">Transmembrane</keyword>
<gene>
    <name evidence="2" type="ORF">M979_3885</name>
</gene>
<comment type="caution">
    <text evidence="2">The sequence shown here is derived from an EMBL/GenBank/DDBJ whole genome shotgun (WGS) entry which is preliminary data.</text>
</comment>
<feature type="transmembrane region" description="Helical" evidence="1">
    <location>
        <begin position="97"/>
        <end position="117"/>
    </location>
</feature>
<evidence type="ECO:0000313" key="3">
    <source>
        <dbReference type="Proteomes" id="UP000078286"/>
    </source>
</evidence>